<dbReference type="CDD" id="cd00190">
    <property type="entry name" value="Tryp_SPc"/>
    <property type="match status" value="1"/>
</dbReference>
<dbReference type="InterPro" id="IPR033116">
    <property type="entry name" value="TRYPSIN_SER"/>
</dbReference>
<keyword evidence="1" id="KW-1015">Disulfide bond</keyword>
<dbReference type="PROSITE" id="PS00134">
    <property type="entry name" value="TRYPSIN_HIS"/>
    <property type="match status" value="1"/>
</dbReference>
<feature type="signal peptide" evidence="4">
    <location>
        <begin position="1"/>
        <end position="20"/>
    </location>
</feature>
<dbReference type="Gene3D" id="2.40.10.10">
    <property type="entry name" value="Trypsin-like serine proteases"/>
    <property type="match status" value="1"/>
</dbReference>
<dbReference type="InterPro" id="IPR009003">
    <property type="entry name" value="Peptidase_S1_PA"/>
</dbReference>
<dbReference type="Proteomes" id="UP001497472">
    <property type="component" value="Unassembled WGS sequence"/>
</dbReference>
<dbReference type="EMBL" id="CAVLEF010000007">
    <property type="protein sequence ID" value="CAK1545767.1"/>
    <property type="molecule type" value="Genomic_DNA"/>
</dbReference>
<proteinExistence type="inferred from homology"/>
<evidence type="ECO:0000256" key="3">
    <source>
        <dbReference type="RuleBase" id="RU363034"/>
    </source>
</evidence>
<comment type="caution">
    <text evidence="6">The sequence shown here is derived from an EMBL/GenBank/DDBJ whole genome shotgun (WGS) entry which is preliminary data.</text>
</comment>
<dbReference type="PRINTS" id="PR00722">
    <property type="entry name" value="CHYMOTRYPSIN"/>
</dbReference>
<keyword evidence="3" id="KW-0378">Hydrolase</keyword>
<dbReference type="SUPFAM" id="SSF50494">
    <property type="entry name" value="Trypsin-like serine proteases"/>
    <property type="match status" value="1"/>
</dbReference>
<evidence type="ECO:0000313" key="7">
    <source>
        <dbReference type="Proteomes" id="UP001497472"/>
    </source>
</evidence>
<dbReference type="FunFam" id="2.40.10.10:FF:000002">
    <property type="entry name" value="Transmembrane protease serine"/>
    <property type="match status" value="1"/>
</dbReference>
<keyword evidence="3" id="KW-0720">Serine protease</keyword>
<protein>
    <recommendedName>
        <fullName evidence="5">Peptidase S1 domain-containing protein</fullName>
    </recommendedName>
</protein>
<evidence type="ECO:0000256" key="4">
    <source>
        <dbReference type="SAM" id="SignalP"/>
    </source>
</evidence>
<organism evidence="6 7">
    <name type="scientific">Leptosia nina</name>
    <dbReference type="NCBI Taxonomy" id="320188"/>
    <lineage>
        <taxon>Eukaryota</taxon>
        <taxon>Metazoa</taxon>
        <taxon>Ecdysozoa</taxon>
        <taxon>Arthropoda</taxon>
        <taxon>Hexapoda</taxon>
        <taxon>Insecta</taxon>
        <taxon>Pterygota</taxon>
        <taxon>Neoptera</taxon>
        <taxon>Endopterygota</taxon>
        <taxon>Lepidoptera</taxon>
        <taxon>Glossata</taxon>
        <taxon>Ditrysia</taxon>
        <taxon>Papilionoidea</taxon>
        <taxon>Pieridae</taxon>
        <taxon>Pierinae</taxon>
        <taxon>Leptosia</taxon>
    </lineage>
</organism>
<feature type="chain" id="PRO_5043931475" description="Peptidase S1 domain-containing protein" evidence="4">
    <location>
        <begin position="21"/>
        <end position="261"/>
    </location>
</feature>
<dbReference type="InterPro" id="IPR043504">
    <property type="entry name" value="Peptidase_S1_PA_chymotrypsin"/>
</dbReference>
<evidence type="ECO:0000259" key="5">
    <source>
        <dbReference type="PROSITE" id="PS50240"/>
    </source>
</evidence>
<gene>
    <name evidence="6" type="ORF">LNINA_LOCUS5385</name>
</gene>
<dbReference type="SMART" id="SM00020">
    <property type="entry name" value="Tryp_SPc"/>
    <property type="match status" value="1"/>
</dbReference>
<name>A0AAV1JB42_9NEOP</name>
<dbReference type="GO" id="GO:0004252">
    <property type="term" value="F:serine-type endopeptidase activity"/>
    <property type="evidence" value="ECO:0007669"/>
    <property type="project" value="InterPro"/>
</dbReference>
<dbReference type="PROSITE" id="PS50240">
    <property type="entry name" value="TRYPSIN_DOM"/>
    <property type="match status" value="1"/>
</dbReference>
<dbReference type="AlphaFoldDB" id="A0AAV1JB42"/>
<dbReference type="InterPro" id="IPR018114">
    <property type="entry name" value="TRYPSIN_HIS"/>
</dbReference>
<keyword evidence="7" id="KW-1185">Reference proteome</keyword>
<feature type="domain" description="Peptidase S1" evidence="5">
    <location>
        <begin position="23"/>
        <end position="260"/>
    </location>
</feature>
<dbReference type="PROSITE" id="PS00135">
    <property type="entry name" value="TRYPSIN_SER"/>
    <property type="match status" value="1"/>
</dbReference>
<dbReference type="InterPro" id="IPR001314">
    <property type="entry name" value="Peptidase_S1A"/>
</dbReference>
<dbReference type="GO" id="GO:0006508">
    <property type="term" value="P:proteolysis"/>
    <property type="evidence" value="ECO:0007669"/>
    <property type="project" value="UniProtKB-KW"/>
</dbReference>
<sequence length="261" mass="28687">MVSYCTVAVLFLAGFAHVQSKRIVGGEETTIEQYPYIVQVETLPSFGSWSLGCGANILTSRWILSAAHCFEGWNYTPAARRIRAGTTYLTSGGDIHYVEFERNHPEYRRVARFDADINVVKLKTPLVYSNYIKQATIVPQGFVVPDNTQVIHAGWGDTTWGGSLSRVLKHVEMYTINNELCRTRYTQLPGNQIVTPNMICAGLLDVGGRDACQGDSGGPLYVGKIIVGVVSWGHRCANATYPGISTSVASYTDWVLLNARG</sequence>
<keyword evidence="3" id="KW-0645">Protease</keyword>
<evidence type="ECO:0000256" key="2">
    <source>
        <dbReference type="ARBA" id="ARBA00024195"/>
    </source>
</evidence>
<reference evidence="6 7" key="1">
    <citation type="submission" date="2023-11" db="EMBL/GenBank/DDBJ databases">
        <authorList>
            <person name="Okamura Y."/>
        </authorList>
    </citation>
    <scope>NUCLEOTIDE SEQUENCE [LARGE SCALE GENOMIC DNA]</scope>
</reference>
<dbReference type="InterPro" id="IPR001254">
    <property type="entry name" value="Trypsin_dom"/>
</dbReference>
<keyword evidence="4" id="KW-0732">Signal</keyword>
<dbReference type="Pfam" id="PF00089">
    <property type="entry name" value="Trypsin"/>
    <property type="match status" value="1"/>
</dbReference>
<accession>A0AAV1JB42</accession>
<evidence type="ECO:0000313" key="6">
    <source>
        <dbReference type="EMBL" id="CAK1545767.1"/>
    </source>
</evidence>
<dbReference type="PANTHER" id="PTHR24252:SF7">
    <property type="entry name" value="HYALIN"/>
    <property type="match status" value="1"/>
</dbReference>
<comment type="similarity">
    <text evidence="2">Belongs to the peptidase S1 family. CLIP subfamily.</text>
</comment>
<dbReference type="PANTHER" id="PTHR24252">
    <property type="entry name" value="ACROSIN-RELATED"/>
    <property type="match status" value="1"/>
</dbReference>
<evidence type="ECO:0000256" key="1">
    <source>
        <dbReference type="ARBA" id="ARBA00023157"/>
    </source>
</evidence>